<keyword evidence="3" id="KW-1003">Cell membrane</keyword>
<feature type="transmembrane region" description="Helical" evidence="8">
    <location>
        <begin position="22"/>
        <end position="43"/>
    </location>
</feature>
<keyword evidence="7" id="KW-0813">Transport</keyword>
<gene>
    <name evidence="9" type="ORF">CMC5_043310</name>
</gene>
<evidence type="ECO:0000256" key="4">
    <source>
        <dbReference type="ARBA" id="ARBA00022692"/>
    </source>
</evidence>
<keyword evidence="7" id="KW-0653">Protein transport</keyword>
<organism evidence="9 10">
    <name type="scientific">Chondromyces crocatus</name>
    <dbReference type="NCBI Taxonomy" id="52"/>
    <lineage>
        <taxon>Bacteria</taxon>
        <taxon>Pseudomonadati</taxon>
        <taxon>Myxococcota</taxon>
        <taxon>Polyangia</taxon>
        <taxon>Polyangiales</taxon>
        <taxon>Polyangiaceae</taxon>
        <taxon>Chondromyces</taxon>
    </lineage>
</organism>
<keyword evidence="6 8" id="KW-0472">Membrane</keyword>
<evidence type="ECO:0000313" key="9">
    <source>
        <dbReference type="EMBL" id="AKT40178.1"/>
    </source>
</evidence>
<evidence type="ECO:0000256" key="7">
    <source>
        <dbReference type="RuleBase" id="RU003879"/>
    </source>
</evidence>
<evidence type="ECO:0000256" key="5">
    <source>
        <dbReference type="ARBA" id="ARBA00022989"/>
    </source>
</evidence>
<dbReference type="InterPro" id="IPR003400">
    <property type="entry name" value="ExbD"/>
</dbReference>
<sequence length="190" mass="21082">MGGVDVGGDGGKKRATNSEVNMIPFIDLLMCTISFLLLTAVWVTNSRINADAQVPGPPDPNQELTPQTPEKVLNLHIAENDFGLVWKQGATVVSEVRVPKVPVEIKDGARVLVRYPELAKKIDEEWKQQGGHRDPSDKKLDQAILHTDNRLPFKEVIAVLDALYSPKREMKMPDGQVKSIPAFNMTFSVR</sequence>
<protein>
    <submittedName>
        <fullName evidence="9">Biopolymer transporter</fullName>
    </submittedName>
</protein>
<dbReference type="STRING" id="52.CMC5_043310"/>
<reference evidence="9 10" key="1">
    <citation type="submission" date="2015-07" db="EMBL/GenBank/DDBJ databases">
        <title>Genome analysis of myxobacterium Chondromyces crocatus Cm c5 reveals a high potential for natural compound synthesis and the genetic basis for the loss of fruiting body formation.</title>
        <authorList>
            <person name="Zaburannyi N."/>
            <person name="Bunk B."/>
            <person name="Maier J."/>
            <person name="Overmann J."/>
            <person name="Mueller R."/>
        </authorList>
    </citation>
    <scope>NUCLEOTIDE SEQUENCE [LARGE SCALE GENOMIC DNA]</scope>
    <source>
        <strain evidence="9 10">Cm c5</strain>
    </source>
</reference>
<dbReference type="AlphaFoldDB" id="A0A0K1EHX5"/>
<evidence type="ECO:0000256" key="2">
    <source>
        <dbReference type="ARBA" id="ARBA00005811"/>
    </source>
</evidence>
<proteinExistence type="inferred from homology"/>
<dbReference type="GO" id="GO:0005886">
    <property type="term" value="C:plasma membrane"/>
    <property type="evidence" value="ECO:0007669"/>
    <property type="project" value="UniProtKB-SubCell"/>
</dbReference>
<dbReference type="Proteomes" id="UP000067626">
    <property type="component" value="Chromosome"/>
</dbReference>
<dbReference type="Pfam" id="PF02472">
    <property type="entry name" value="ExbD"/>
    <property type="match status" value="1"/>
</dbReference>
<name>A0A0K1EHX5_CHOCO</name>
<dbReference type="EMBL" id="CP012159">
    <property type="protein sequence ID" value="AKT40178.1"/>
    <property type="molecule type" value="Genomic_DNA"/>
</dbReference>
<dbReference type="KEGG" id="ccro:CMC5_043310"/>
<dbReference type="GO" id="GO:0022857">
    <property type="term" value="F:transmembrane transporter activity"/>
    <property type="evidence" value="ECO:0007669"/>
    <property type="project" value="InterPro"/>
</dbReference>
<comment type="subcellular location">
    <subcellularLocation>
        <location evidence="1">Cell membrane</location>
        <topology evidence="1">Single-pass membrane protein</topology>
    </subcellularLocation>
    <subcellularLocation>
        <location evidence="7">Cell membrane</location>
        <topology evidence="7">Single-pass type II membrane protein</topology>
    </subcellularLocation>
</comment>
<keyword evidence="10" id="KW-1185">Reference proteome</keyword>
<dbReference type="GO" id="GO:0015031">
    <property type="term" value="P:protein transport"/>
    <property type="evidence" value="ECO:0007669"/>
    <property type="project" value="UniProtKB-KW"/>
</dbReference>
<dbReference type="OrthoDB" id="5507320at2"/>
<accession>A0A0K1EHX5</accession>
<keyword evidence="4 7" id="KW-0812">Transmembrane</keyword>
<evidence type="ECO:0000256" key="8">
    <source>
        <dbReference type="SAM" id="Phobius"/>
    </source>
</evidence>
<evidence type="ECO:0000313" key="10">
    <source>
        <dbReference type="Proteomes" id="UP000067626"/>
    </source>
</evidence>
<keyword evidence="5 8" id="KW-1133">Transmembrane helix</keyword>
<evidence type="ECO:0000256" key="1">
    <source>
        <dbReference type="ARBA" id="ARBA00004162"/>
    </source>
</evidence>
<comment type="similarity">
    <text evidence="2 7">Belongs to the ExbD/TolR family.</text>
</comment>
<evidence type="ECO:0000256" key="6">
    <source>
        <dbReference type="ARBA" id="ARBA00023136"/>
    </source>
</evidence>
<evidence type="ECO:0000256" key="3">
    <source>
        <dbReference type="ARBA" id="ARBA00022475"/>
    </source>
</evidence>